<comment type="caution">
    <text evidence="1">The sequence shown here is derived from an EMBL/GenBank/DDBJ whole genome shotgun (WGS) entry which is preliminary data.</text>
</comment>
<sequence length="55" mass="6569">MQNRLKEYQFSTFVNESMDRNEFVIEFFPADPSNGSPKVTRNFDELIDFFEQLTV</sequence>
<organism evidence="1 2">
    <name type="scientific">Neobacillus paridis</name>
    <dbReference type="NCBI Taxonomy" id="2803862"/>
    <lineage>
        <taxon>Bacteria</taxon>
        <taxon>Bacillati</taxon>
        <taxon>Bacillota</taxon>
        <taxon>Bacilli</taxon>
        <taxon>Bacillales</taxon>
        <taxon>Bacillaceae</taxon>
        <taxon>Neobacillus</taxon>
    </lineage>
</organism>
<evidence type="ECO:0000313" key="1">
    <source>
        <dbReference type="EMBL" id="MBL4950683.1"/>
    </source>
</evidence>
<keyword evidence="2" id="KW-1185">Reference proteome</keyword>
<evidence type="ECO:0000313" key="2">
    <source>
        <dbReference type="Proteomes" id="UP000623967"/>
    </source>
</evidence>
<proteinExistence type="predicted"/>
<dbReference type="EMBL" id="JAESWB010000005">
    <property type="protein sequence ID" value="MBL4950683.1"/>
    <property type="molecule type" value="Genomic_DNA"/>
</dbReference>
<accession>A0ABS1TJJ0</accession>
<name>A0ABS1TJJ0_9BACI</name>
<reference evidence="1 2" key="1">
    <citation type="submission" date="2021-01" db="EMBL/GenBank/DDBJ databases">
        <title>Genome public.</title>
        <authorList>
            <person name="Liu C."/>
            <person name="Sun Q."/>
        </authorList>
    </citation>
    <scope>NUCLEOTIDE SEQUENCE [LARGE SCALE GENOMIC DNA]</scope>
    <source>
        <strain evidence="1 2">YIM B02564</strain>
    </source>
</reference>
<dbReference type="RefSeq" id="WP_202651281.1">
    <property type="nucleotide sequence ID" value="NZ_JAESWB010000005.1"/>
</dbReference>
<gene>
    <name evidence="1" type="ORF">JK635_00295</name>
</gene>
<dbReference type="Proteomes" id="UP000623967">
    <property type="component" value="Unassembled WGS sequence"/>
</dbReference>
<protein>
    <submittedName>
        <fullName evidence="1">Uncharacterized protein</fullName>
    </submittedName>
</protein>